<evidence type="ECO:0000313" key="2">
    <source>
        <dbReference type="Proteomes" id="UP001433508"/>
    </source>
</evidence>
<evidence type="ECO:0000313" key="1">
    <source>
        <dbReference type="EMBL" id="KAK9238703.1"/>
    </source>
</evidence>
<organism evidence="1 2">
    <name type="scientific">Lipomyces kononenkoae</name>
    <name type="common">Yeast</name>
    <dbReference type="NCBI Taxonomy" id="34357"/>
    <lineage>
        <taxon>Eukaryota</taxon>
        <taxon>Fungi</taxon>
        <taxon>Dikarya</taxon>
        <taxon>Ascomycota</taxon>
        <taxon>Saccharomycotina</taxon>
        <taxon>Lipomycetes</taxon>
        <taxon>Lipomycetales</taxon>
        <taxon>Lipomycetaceae</taxon>
        <taxon>Lipomyces</taxon>
    </lineage>
</organism>
<reference evidence="2" key="1">
    <citation type="journal article" date="2024" name="Front. Bioeng. Biotechnol.">
        <title>Genome-scale model development and genomic sequencing of the oleaginous clade Lipomyces.</title>
        <authorList>
            <person name="Czajka J.J."/>
            <person name="Han Y."/>
            <person name="Kim J."/>
            <person name="Mondo S.J."/>
            <person name="Hofstad B.A."/>
            <person name="Robles A."/>
            <person name="Haridas S."/>
            <person name="Riley R."/>
            <person name="LaButti K."/>
            <person name="Pangilinan J."/>
            <person name="Andreopoulos W."/>
            <person name="Lipzen A."/>
            <person name="Yan J."/>
            <person name="Wang M."/>
            <person name="Ng V."/>
            <person name="Grigoriev I.V."/>
            <person name="Spatafora J.W."/>
            <person name="Magnuson J.K."/>
            <person name="Baker S.E."/>
            <person name="Pomraning K.R."/>
        </authorList>
    </citation>
    <scope>NUCLEOTIDE SEQUENCE [LARGE SCALE GENOMIC DNA]</scope>
    <source>
        <strain evidence="2">CBS 7786</strain>
    </source>
</reference>
<gene>
    <name evidence="1" type="ORF">V1525DRAFT_86407</name>
</gene>
<keyword evidence="2" id="KW-1185">Reference proteome</keyword>
<dbReference type="EMBL" id="MU971353">
    <property type="protein sequence ID" value="KAK9238703.1"/>
    <property type="molecule type" value="Genomic_DNA"/>
</dbReference>
<dbReference type="Proteomes" id="UP001433508">
    <property type="component" value="Unassembled WGS sequence"/>
</dbReference>
<sequence>MTSLDDHHRSHPLAFAATRASADFSSSFSSPLASRARPVSDIIFNHSSPPSSSARRTPRVDMNALRNSTVDPRVHVDAADDESPQRMNRLAEQWLSELENYEGTLEALTASSASSTSSTSSSSSSSSSTSTSTSSSSAASSTSSDPNATFKSELNAIETWFSCVLSEPERTAALYALLQHTTQVQIRFFISVLRQMEMTRLDPAMARVLASDSQDHSHQQSTTQDEIKRTSMDCLSRDQDDVDEKLSDEARAISPIGSEKSSACHPVSVDVDSLSRSLNSTATATPTSAKFHFPSSAAAENLRRTMVDTPISNLTASLASTPADLSIDAQKTLANAEIIANTTAMKLAALSTVNNRILLDSDVRKFRRRNLLEQANASSALPASLNPALPSSPFTPLMYNKPLPSQITPNYKPSSIHQQQHQQQFMSPSPASSSSPFEPGSGSRGRRWQSQQPGRFDSIPQPAPLLFSSPGSFHPHTPSKPPQSSPSVHFQNLGLGFGIGSSPFSDWYNMSSSPAVASPVQTGPTDKSGRSSASPSLSTSSSTSTYSSSMSGIATGTSPAQSRDPSSQIPDDSLLNDIPAWLRSLRLHKYTDNLKDLMWEDLVHLSEGELVDRGVSALGARRKMLKVFEAVRRTKLGSNQNDQKDNQLSAGSEDL</sequence>
<accession>A0ACC3T449</accession>
<name>A0ACC3T449_LIPKO</name>
<protein>
    <submittedName>
        <fullName evidence="1">Uncharacterized protein</fullName>
    </submittedName>
</protein>
<proteinExistence type="predicted"/>
<comment type="caution">
    <text evidence="1">The sequence shown here is derived from an EMBL/GenBank/DDBJ whole genome shotgun (WGS) entry which is preliminary data.</text>
</comment>